<accession>A0A0P7U4B8</accession>
<name>A0A0P7U4B8_SCLFO</name>
<dbReference type="STRING" id="113540.ENSSFOP00015036671"/>
<keyword evidence="3 5" id="KW-1133">Transmembrane helix</keyword>
<evidence type="ECO:0000313" key="6">
    <source>
        <dbReference type="EMBL" id="KPP61943.1"/>
    </source>
</evidence>
<dbReference type="EMBL" id="JARO02009143">
    <property type="protein sequence ID" value="KPP61943.1"/>
    <property type="molecule type" value="Genomic_DNA"/>
</dbReference>
<feature type="transmembrane region" description="Helical" evidence="5">
    <location>
        <begin position="113"/>
        <end position="136"/>
    </location>
</feature>
<dbReference type="InterPro" id="IPR019372">
    <property type="entry name" value="LHFPL"/>
</dbReference>
<evidence type="ECO:0000256" key="4">
    <source>
        <dbReference type="ARBA" id="ARBA00023136"/>
    </source>
</evidence>
<protein>
    <submittedName>
        <fullName evidence="6">Tetraspan membrane protein of hair cell stereocilia-like</fullName>
    </submittedName>
</protein>
<comment type="caution">
    <text evidence="6">The sequence shown here is derived from an EMBL/GenBank/DDBJ whole genome shotgun (WGS) entry which is preliminary data.</text>
</comment>
<dbReference type="Proteomes" id="UP000034805">
    <property type="component" value="Unassembled WGS sequence"/>
</dbReference>
<feature type="transmembrane region" description="Helical" evidence="5">
    <location>
        <begin position="145"/>
        <end position="165"/>
    </location>
</feature>
<evidence type="ECO:0000256" key="2">
    <source>
        <dbReference type="ARBA" id="ARBA00022692"/>
    </source>
</evidence>
<evidence type="ECO:0000256" key="5">
    <source>
        <dbReference type="SAM" id="Phobius"/>
    </source>
</evidence>
<proteinExistence type="predicted"/>
<dbReference type="AlphaFoldDB" id="A0A0P7U4B8"/>
<dbReference type="PANTHER" id="PTHR12489:SF18">
    <property type="entry name" value="LHFPL TETRASPAN SUBFAMILY MEMBER 5 PROTEIN"/>
    <property type="match status" value="1"/>
</dbReference>
<dbReference type="Pfam" id="PF10242">
    <property type="entry name" value="L_HMGIC_fpl"/>
    <property type="match status" value="1"/>
</dbReference>
<evidence type="ECO:0000256" key="3">
    <source>
        <dbReference type="ARBA" id="ARBA00022989"/>
    </source>
</evidence>
<dbReference type="GO" id="GO:0050974">
    <property type="term" value="P:detection of mechanical stimulus involved in sensory perception"/>
    <property type="evidence" value="ECO:0007669"/>
    <property type="project" value="TreeGrafter"/>
</dbReference>
<evidence type="ECO:0000313" key="7">
    <source>
        <dbReference type="Proteomes" id="UP000034805"/>
    </source>
</evidence>
<keyword evidence="4 5" id="KW-0472">Membrane</keyword>
<gene>
    <name evidence="6" type="ORF">Z043_119911</name>
</gene>
<keyword evidence="2 5" id="KW-0812">Transmembrane</keyword>
<feature type="transmembrane region" description="Helical" evidence="5">
    <location>
        <begin position="193"/>
        <end position="215"/>
    </location>
</feature>
<comment type="subcellular location">
    <subcellularLocation>
        <location evidence="1">Membrane</location>
        <topology evidence="1">Multi-pass membrane protein</topology>
    </subcellularLocation>
</comment>
<evidence type="ECO:0000256" key="1">
    <source>
        <dbReference type="ARBA" id="ARBA00004141"/>
    </source>
</evidence>
<feature type="transmembrane region" description="Helical" evidence="5">
    <location>
        <begin position="43"/>
        <end position="66"/>
    </location>
</feature>
<reference evidence="6 7" key="1">
    <citation type="submission" date="2015-08" db="EMBL/GenBank/DDBJ databases">
        <title>The genome of the Asian arowana (Scleropages formosus).</title>
        <authorList>
            <person name="Tan M.H."/>
            <person name="Gan H.M."/>
            <person name="Croft L.J."/>
            <person name="Austin C.M."/>
        </authorList>
    </citation>
    <scope>NUCLEOTIDE SEQUENCE [LARGE SCALE GENOMIC DNA]</scope>
    <source>
        <strain evidence="6">Aro1</strain>
    </source>
</reference>
<dbReference type="GO" id="GO:0005886">
    <property type="term" value="C:plasma membrane"/>
    <property type="evidence" value="ECO:0007669"/>
    <property type="project" value="TreeGrafter"/>
</dbReference>
<dbReference type="PANTHER" id="PTHR12489">
    <property type="entry name" value="LIPOMA HMGIC FUSION PARTNER-LIKE PROTEIN"/>
    <property type="match status" value="1"/>
</dbReference>
<organism evidence="6 7">
    <name type="scientific">Scleropages formosus</name>
    <name type="common">Asian bonytongue</name>
    <name type="synonym">Osteoglossum formosum</name>
    <dbReference type="NCBI Taxonomy" id="113540"/>
    <lineage>
        <taxon>Eukaryota</taxon>
        <taxon>Metazoa</taxon>
        <taxon>Chordata</taxon>
        <taxon>Craniata</taxon>
        <taxon>Vertebrata</taxon>
        <taxon>Euteleostomi</taxon>
        <taxon>Actinopterygii</taxon>
        <taxon>Neopterygii</taxon>
        <taxon>Teleostei</taxon>
        <taxon>Osteoglossocephala</taxon>
        <taxon>Osteoglossomorpha</taxon>
        <taxon>Osteoglossiformes</taxon>
        <taxon>Osteoglossidae</taxon>
        <taxon>Scleropages</taxon>
    </lineage>
</organism>
<dbReference type="GO" id="GO:0007605">
    <property type="term" value="P:sensory perception of sound"/>
    <property type="evidence" value="ECO:0007669"/>
    <property type="project" value="TreeGrafter"/>
</dbReference>
<sequence length="269" mass="29619">MAATSSSSSSSSSEPKMEKMLPAQEAAKIYHTNYVRNARAIGALWAVFTICFAIITVVVFIQPYWIGDSVNTPQAGYFGLFYYCVGNALTSELTCKGSALDFGSIPSPAFRTALFFVGISMLLVVGCIVCFGLFFFCNSGSVYKICAWMQLASAVCMVIGCMIYPDGWDSPEVKRMCGERTDKYTLGNCTVRWAYILAIISILDALILSFLAFALGNRQDNLLPEDFQISYESHLIGQHGKNRGHGTLPARALHFVRLLGWFLSCSMKD</sequence>